<reference evidence="2" key="2">
    <citation type="submission" date="2020-11" db="EMBL/GenBank/DDBJ databases">
        <authorList>
            <person name="McCartney M.A."/>
            <person name="Auch B."/>
            <person name="Kono T."/>
            <person name="Mallez S."/>
            <person name="Becker A."/>
            <person name="Gohl D.M."/>
            <person name="Silverstein K.A.T."/>
            <person name="Koren S."/>
            <person name="Bechman K.B."/>
            <person name="Herman A."/>
            <person name="Abrahante J.E."/>
            <person name="Garbe J."/>
        </authorList>
    </citation>
    <scope>NUCLEOTIDE SEQUENCE</scope>
    <source>
        <strain evidence="2">Duluth1</strain>
        <tissue evidence="2">Whole animal</tissue>
    </source>
</reference>
<name>A0A9D4D0B1_DREPO</name>
<dbReference type="PANTHER" id="PTHR26392:SF92">
    <property type="entry name" value="PROTEIN KINASE DOMAIN-CONTAINING PROTEIN"/>
    <property type="match status" value="1"/>
</dbReference>
<dbReference type="Proteomes" id="UP000828390">
    <property type="component" value="Unassembled WGS sequence"/>
</dbReference>
<keyword evidence="1" id="KW-1133">Transmembrane helix</keyword>
<keyword evidence="3" id="KW-1185">Reference proteome</keyword>
<proteinExistence type="predicted"/>
<keyword evidence="1" id="KW-0812">Transmembrane</keyword>
<comment type="caution">
    <text evidence="2">The sequence shown here is derived from an EMBL/GenBank/DDBJ whole genome shotgun (WGS) entry which is preliminary data.</text>
</comment>
<dbReference type="AlphaFoldDB" id="A0A9D4D0B1"/>
<gene>
    <name evidence="2" type="ORF">DPMN_041493</name>
</gene>
<keyword evidence="1" id="KW-0472">Membrane</keyword>
<dbReference type="PANTHER" id="PTHR26392">
    <property type="entry name" value="MITOGEN-ACTIVATED PROTEIN KINASE KINASE KINASE 7-RELATED"/>
    <property type="match status" value="1"/>
</dbReference>
<evidence type="ECO:0000313" key="3">
    <source>
        <dbReference type="Proteomes" id="UP000828390"/>
    </source>
</evidence>
<sequence>MSIGGKVLVGVGLTIGIPVAAALGIALIPITLPASIAWLWNKSKAVTRLLANEEELKDECLNIVLQTIDKDVLNKYVKTMYLPQLQQQIDHISNEIPRKIKSLKQLVKEMETTRLSSKEIKEMYEPALENVRSMVFTLQNYNLTHISECNIDVGRFRITHEICKSDSLTVYAAKLCSDEEESTVVIKLLPDAPIQVYLKTVEELSVFR</sequence>
<protein>
    <submittedName>
        <fullName evidence="2">Uncharacterized protein</fullName>
    </submittedName>
</protein>
<feature type="transmembrane region" description="Helical" evidence="1">
    <location>
        <begin position="7"/>
        <end position="40"/>
    </location>
</feature>
<dbReference type="EMBL" id="JAIWYP010000011">
    <property type="protein sequence ID" value="KAH3735033.1"/>
    <property type="molecule type" value="Genomic_DNA"/>
</dbReference>
<organism evidence="2 3">
    <name type="scientific">Dreissena polymorpha</name>
    <name type="common">Zebra mussel</name>
    <name type="synonym">Mytilus polymorpha</name>
    <dbReference type="NCBI Taxonomy" id="45954"/>
    <lineage>
        <taxon>Eukaryota</taxon>
        <taxon>Metazoa</taxon>
        <taxon>Spiralia</taxon>
        <taxon>Lophotrochozoa</taxon>
        <taxon>Mollusca</taxon>
        <taxon>Bivalvia</taxon>
        <taxon>Autobranchia</taxon>
        <taxon>Heteroconchia</taxon>
        <taxon>Euheterodonta</taxon>
        <taxon>Imparidentia</taxon>
        <taxon>Neoheterodontei</taxon>
        <taxon>Myida</taxon>
        <taxon>Dreissenoidea</taxon>
        <taxon>Dreissenidae</taxon>
        <taxon>Dreissena</taxon>
    </lineage>
</organism>
<evidence type="ECO:0000313" key="2">
    <source>
        <dbReference type="EMBL" id="KAH3735033.1"/>
    </source>
</evidence>
<accession>A0A9D4D0B1</accession>
<reference evidence="2" key="1">
    <citation type="journal article" date="2019" name="bioRxiv">
        <title>The Genome of the Zebra Mussel, Dreissena polymorpha: A Resource for Invasive Species Research.</title>
        <authorList>
            <person name="McCartney M.A."/>
            <person name="Auch B."/>
            <person name="Kono T."/>
            <person name="Mallez S."/>
            <person name="Zhang Y."/>
            <person name="Obille A."/>
            <person name="Becker A."/>
            <person name="Abrahante J.E."/>
            <person name="Garbe J."/>
            <person name="Badalamenti J.P."/>
            <person name="Herman A."/>
            <person name="Mangelson H."/>
            <person name="Liachko I."/>
            <person name="Sullivan S."/>
            <person name="Sone E.D."/>
            <person name="Koren S."/>
            <person name="Silverstein K.A.T."/>
            <person name="Beckman K.B."/>
            <person name="Gohl D.M."/>
        </authorList>
    </citation>
    <scope>NUCLEOTIDE SEQUENCE</scope>
    <source>
        <strain evidence="2">Duluth1</strain>
        <tissue evidence="2">Whole animal</tissue>
    </source>
</reference>
<evidence type="ECO:0000256" key="1">
    <source>
        <dbReference type="SAM" id="Phobius"/>
    </source>
</evidence>